<evidence type="ECO:0000313" key="3">
    <source>
        <dbReference type="Proteomes" id="UP000481109"/>
    </source>
</evidence>
<comment type="caution">
    <text evidence="2">The sequence shown here is derived from an EMBL/GenBank/DDBJ whole genome shotgun (WGS) entry which is preliminary data.</text>
</comment>
<evidence type="ECO:0000256" key="1">
    <source>
        <dbReference type="SAM" id="MobiDB-lite"/>
    </source>
</evidence>
<name>A0A6G4XPU6_9ACTN</name>
<dbReference type="AlphaFoldDB" id="A0A6G4XPU6"/>
<sequence length="334" mass="35193">MIASTAVGRWTWGREDESGDPILAALHALLTAHEVLATHGFAVGTTVAQVSVHAAGSSDARLFDGDVPLAGQPSAEDLARTVTAALRPGEIGSVHVAVTLAGEVRTAQDARVEQGVFRLGSSALLDFVTTDLTTFTDIWLPYDLKGRAQPDVHAANGHRLTAVLGGLADALGTETDPDDPTWFAKPSEQGVNNYFAPDGSASDVWDSFEVPYRNRVFQHGPSFDTTAYARSADGEVRYLPVVNEQGVLGYLWASDAESAASFEPREAAEEAGYKAGLSWLDRLGQTAADGLPPTQALAELRQLPADGVAGGVPSDAEPSTATLADLRERAATDR</sequence>
<dbReference type="EMBL" id="JAAKZW010000139">
    <property type="protein sequence ID" value="NGO79243.1"/>
    <property type="molecule type" value="Genomic_DNA"/>
</dbReference>
<gene>
    <name evidence="2" type="ORF">G6045_26845</name>
</gene>
<feature type="compositionally biased region" description="Basic and acidic residues" evidence="1">
    <location>
        <begin position="325"/>
        <end position="334"/>
    </location>
</feature>
<dbReference type="Proteomes" id="UP000481109">
    <property type="component" value="Unassembled WGS sequence"/>
</dbReference>
<reference evidence="2 3" key="1">
    <citation type="submission" date="2020-02" db="EMBL/GenBank/DDBJ databases">
        <title>Whole-genome analyses of novel actinobacteria.</title>
        <authorList>
            <person name="Sahin N."/>
            <person name="Tokatli A."/>
        </authorList>
    </citation>
    <scope>NUCLEOTIDE SEQUENCE [LARGE SCALE GENOMIC DNA]</scope>
    <source>
        <strain evidence="2 3">YC504</strain>
    </source>
</reference>
<accession>A0A6G4XPU6</accession>
<evidence type="ECO:0000313" key="2">
    <source>
        <dbReference type="EMBL" id="NGO79243.1"/>
    </source>
</evidence>
<proteinExistence type="predicted"/>
<keyword evidence="3" id="KW-1185">Reference proteome</keyword>
<protein>
    <submittedName>
        <fullName evidence="2">Uncharacterized protein</fullName>
    </submittedName>
</protein>
<organism evidence="2 3">
    <name type="scientific">Streptomyces mesophilus</name>
    <dbReference type="NCBI Taxonomy" id="1775132"/>
    <lineage>
        <taxon>Bacteria</taxon>
        <taxon>Bacillati</taxon>
        <taxon>Actinomycetota</taxon>
        <taxon>Actinomycetes</taxon>
        <taxon>Kitasatosporales</taxon>
        <taxon>Streptomycetaceae</taxon>
        <taxon>Streptomyces</taxon>
    </lineage>
</organism>
<dbReference type="RefSeq" id="WP_165334689.1">
    <property type="nucleotide sequence ID" value="NZ_JAAKZW010000139.1"/>
</dbReference>
<feature type="region of interest" description="Disordered" evidence="1">
    <location>
        <begin position="306"/>
        <end position="334"/>
    </location>
</feature>